<sequence>MSKKKPSGVYLVPVLGGEPVYVLARHPKGAAMAASLALRGTGRVVGLTRDVREADACQRWRCVNLPTGGLEVAS</sequence>
<reference evidence="1" key="1">
    <citation type="submission" date="2016-04" db="EMBL/GenBank/DDBJ databases">
        <authorList>
            <person name="Evans L.H."/>
            <person name="Alamgir A."/>
            <person name="Owens N."/>
            <person name="Weber N.D."/>
            <person name="Virtaneva K."/>
            <person name="Barbian K."/>
            <person name="Babar A."/>
            <person name="Rosenke K."/>
        </authorList>
    </citation>
    <scope>NUCLEOTIDE SEQUENCE</scope>
    <source>
        <strain evidence="1">86</strain>
    </source>
</reference>
<evidence type="ECO:0000313" key="1">
    <source>
        <dbReference type="EMBL" id="SBW11978.1"/>
    </source>
</evidence>
<dbReference type="AlphaFoldDB" id="A0A212KK27"/>
<proteinExistence type="predicted"/>
<name>A0A212KK27_9PROT</name>
<dbReference type="EMBL" id="FLUO01000002">
    <property type="protein sequence ID" value="SBW11978.1"/>
    <property type="molecule type" value="Genomic_DNA"/>
</dbReference>
<protein>
    <submittedName>
        <fullName evidence="1">Uncharacterized protein</fullName>
    </submittedName>
</protein>
<organism evidence="1">
    <name type="scientific">uncultured Alphaproteobacteria bacterium</name>
    <dbReference type="NCBI Taxonomy" id="91750"/>
    <lineage>
        <taxon>Bacteria</taxon>
        <taxon>Pseudomonadati</taxon>
        <taxon>Pseudomonadota</taxon>
        <taxon>Alphaproteobacteria</taxon>
        <taxon>environmental samples</taxon>
    </lineage>
</organism>
<gene>
    <name evidence="1" type="ORF">KL86APRO_20382</name>
</gene>
<accession>A0A212KK27</accession>